<dbReference type="Proteomes" id="UP000308018">
    <property type="component" value="Unassembled WGS sequence"/>
</dbReference>
<dbReference type="InterPro" id="IPR019694">
    <property type="entry name" value="Phage_HP1_Orf23"/>
</dbReference>
<dbReference type="EMBL" id="MDBP01000042">
    <property type="protein sequence ID" value="PMP13757.1"/>
    <property type="molecule type" value="Genomic_DNA"/>
</dbReference>
<dbReference type="Pfam" id="PF10758">
    <property type="entry name" value="DUF2586"/>
    <property type="match status" value="1"/>
</dbReference>
<gene>
    <name evidence="1" type="ORF">BCS92_15625</name>
    <name evidence="2" type="ORF">FC057_21785</name>
</gene>
<dbReference type="AlphaFoldDB" id="A0A2N7NH34"/>
<evidence type="ECO:0000313" key="2">
    <source>
        <dbReference type="EMBL" id="TKG28477.1"/>
    </source>
</evidence>
<evidence type="ECO:0000313" key="1">
    <source>
        <dbReference type="EMBL" id="PMP13757.1"/>
    </source>
</evidence>
<evidence type="ECO:0000313" key="4">
    <source>
        <dbReference type="Proteomes" id="UP000308018"/>
    </source>
</evidence>
<dbReference type="Proteomes" id="UP000235579">
    <property type="component" value="Unassembled WGS sequence"/>
</dbReference>
<protein>
    <submittedName>
        <fullName evidence="2">DUF2586 family protein</fullName>
    </submittedName>
    <submittedName>
        <fullName evidence="1">Phage tail protein</fullName>
    </submittedName>
</protein>
<reference evidence="1" key="3">
    <citation type="journal article" date="2018" name="Nature">
        <title>A major lineage of non-tailed dsDNA viruses as unrecognized killers of marine bacteria.</title>
        <authorList>
            <person name="Kauffman K.M."/>
            <person name="Hussain F.A."/>
            <person name="Yang J."/>
            <person name="Arevalo P."/>
            <person name="Brown J.M."/>
            <person name="Chang W.K."/>
            <person name="VanInsberghe D."/>
            <person name="Elsherbini J."/>
            <person name="Sharma R.S."/>
            <person name="Cutler M.B."/>
            <person name="Kelly L."/>
            <person name="Polz M.F."/>
        </authorList>
    </citation>
    <scope>NUCLEOTIDE SEQUENCE</scope>
    <source>
        <strain evidence="1">10N.222.48.A2</strain>
    </source>
</reference>
<dbReference type="RefSeq" id="WP_102257924.1">
    <property type="nucleotide sequence ID" value="NZ_MDBP01000042.1"/>
</dbReference>
<reference evidence="3" key="1">
    <citation type="submission" date="2016-07" db="EMBL/GenBank/DDBJ databases">
        <title>Nontailed viruses are major unrecognized killers of bacteria in the ocean.</title>
        <authorList>
            <person name="Kauffman K."/>
            <person name="Hussain F."/>
            <person name="Yang J."/>
            <person name="Arevalo P."/>
            <person name="Brown J."/>
            <person name="Cutler M."/>
            <person name="Kelly L."/>
            <person name="Polz M.F."/>
        </authorList>
    </citation>
    <scope>NUCLEOTIDE SEQUENCE [LARGE SCALE GENOMIC DNA]</scope>
    <source>
        <strain evidence="3">10N.222.48.A2</strain>
    </source>
</reference>
<dbReference type="EMBL" id="SYVV01000040">
    <property type="protein sequence ID" value="TKG28477.1"/>
    <property type="molecule type" value="Genomic_DNA"/>
</dbReference>
<name>A0A2N7NH34_9VIBR</name>
<reference evidence="2 4" key="4">
    <citation type="submission" date="2019-04" db="EMBL/GenBank/DDBJ databases">
        <title>A reverse ecology approach based on a biological definition of microbial populations.</title>
        <authorList>
            <person name="Arevalo P."/>
            <person name="Vaninsberghe D."/>
            <person name="Elsherbini J."/>
            <person name="Gore J."/>
            <person name="Polz M."/>
        </authorList>
    </citation>
    <scope>NUCLEOTIDE SEQUENCE [LARGE SCALE GENOMIC DNA]</scope>
    <source>
        <strain evidence="2 4">10N.222.45.A8</strain>
    </source>
</reference>
<accession>A0A2N7NH34</accession>
<reference evidence="1" key="2">
    <citation type="submission" date="2016-07" db="EMBL/GenBank/DDBJ databases">
        <authorList>
            <person name="Wan K."/>
            <person name="Booth B."/>
            <person name="Spirohn K."/>
            <person name="Hao T."/>
            <person name="Hu Y."/>
            <person name="Calderwood M."/>
            <person name="Hill D."/>
            <person name="Mohr S."/>
            <person name="Vidal M."/>
            <person name="Celniker S."/>
            <person name="Perrimon N."/>
        </authorList>
    </citation>
    <scope>NUCLEOTIDE SEQUENCE</scope>
    <source>
        <strain evidence="1">10N.222.48.A2</strain>
    </source>
</reference>
<sequence length="377" mass="41473">MAWPTVIINILNMMRGPIPGVEFHFLFVVFGTVSGIERNLIMVDNTTDFADSTFDNIDPAHMITLKAAQLNGKQNWTAGVMVLDLADSWQAAVLKANETSSFEAVVLDKTETGTSILEEVVAFRTDLKAKLGREVFMICTLPSINNDPITGESWAQWLAATVAIPTSIASEYVTVVPQVHKDNSTVGIYAGRLANQEVSIADSPARVKTGSVLGSLELAKDKDGKPLELATLKALEASRIAVPMWYPDYPGQYWTTGRTLDVPGGDFQDIRHIRVAMKAARKVRARAIARIADRELNSTPGSEASAKLYFTQDLREMAVVKKIGDYEFPGEIKPPQDEDITITWMNSEEVEILLAVTPYECPVKITIGIMLNQRLGE</sequence>
<evidence type="ECO:0000313" key="3">
    <source>
        <dbReference type="Proteomes" id="UP000235579"/>
    </source>
</evidence>
<organism evidence="1 3">
    <name type="scientific">Vibrio tasmaniensis</name>
    <dbReference type="NCBI Taxonomy" id="212663"/>
    <lineage>
        <taxon>Bacteria</taxon>
        <taxon>Pseudomonadati</taxon>
        <taxon>Pseudomonadota</taxon>
        <taxon>Gammaproteobacteria</taxon>
        <taxon>Vibrionales</taxon>
        <taxon>Vibrionaceae</taxon>
        <taxon>Vibrio</taxon>
    </lineage>
</organism>
<comment type="caution">
    <text evidence="1">The sequence shown here is derived from an EMBL/GenBank/DDBJ whole genome shotgun (WGS) entry which is preliminary data.</text>
</comment>
<proteinExistence type="predicted"/>